<evidence type="ECO:0000313" key="2">
    <source>
        <dbReference type="Proteomes" id="UP001056981"/>
    </source>
</evidence>
<accession>A0A9Q9EXL2</accession>
<dbReference type="PROSITE" id="PS51257">
    <property type="entry name" value="PROKAR_LIPOPROTEIN"/>
    <property type="match status" value="1"/>
</dbReference>
<proteinExistence type="predicted"/>
<protein>
    <recommendedName>
        <fullName evidence="3">Lipocalin-like domain-containing protein</fullName>
    </recommendedName>
</protein>
<name>A0A9Q9EXL2_TREDN</name>
<evidence type="ECO:0000313" key="1">
    <source>
        <dbReference type="EMBL" id="UTD00889.1"/>
    </source>
</evidence>
<sequence length="167" mass="17451">MKTRNSKAKAFAFLGAAFVLLIALIFTGCPNNAGGGGSGGGNIDGVWKMDSSKMNDEASVPFPVTMADNSTEQPYFCFSEGKVYSANEIAGKADNAENGLFKDGLWDLNYTFANGILTIAEGSVAFIITGDTATMTMTNGGNTMVIQLTRVSAPTVAEIKAAKAKEP</sequence>
<dbReference type="Proteomes" id="UP001056981">
    <property type="component" value="Chromosome"/>
</dbReference>
<reference evidence="1" key="1">
    <citation type="submission" date="2020-04" db="EMBL/GenBank/DDBJ databases">
        <title>Comparative genomics of oral phylogroup-2 Treponema strains.</title>
        <authorList>
            <person name="Zeng H."/>
            <person name="Chan Y.K."/>
            <person name="Watt R.M."/>
        </authorList>
    </citation>
    <scope>NUCLEOTIDE SEQUENCE</scope>
    <source>
        <strain evidence="1">OMZ 905</strain>
    </source>
</reference>
<gene>
    <name evidence="1" type="ORF">E4N86_09340</name>
</gene>
<organism evidence="1 2">
    <name type="scientific">Treponema denticola</name>
    <dbReference type="NCBI Taxonomy" id="158"/>
    <lineage>
        <taxon>Bacteria</taxon>
        <taxon>Pseudomonadati</taxon>
        <taxon>Spirochaetota</taxon>
        <taxon>Spirochaetia</taxon>
        <taxon>Spirochaetales</taxon>
        <taxon>Treponemataceae</taxon>
        <taxon>Treponema</taxon>
    </lineage>
</organism>
<evidence type="ECO:0008006" key="3">
    <source>
        <dbReference type="Google" id="ProtNLM"/>
    </source>
</evidence>
<dbReference type="AlphaFoldDB" id="A0A9Q9EXL2"/>
<dbReference type="RefSeq" id="WP_253717689.1">
    <property type="nucleotide sequence ID" value="NZ_CP051522.1"/>
</dbReference>
<dbReference type="EMBL" id="CP051635">
    <property type="protein sequence ID" value="UTD00889.1"/>
    <property type="molecule type" value="Genomic_DNA"/>
</dbReference>